<name>A0ABN5HPI1_9VIBR</name>
<dbReference type="EMBL" id="CP014133">
    <property type="protein sequence ID" value="AVH28996.1"/>
    <property type="molecule type" value="Genomic_DNA"/>
</dbReference>
<reference evidence="2" key="1">
    <citation type="submission" date="2017-12" db="EMBL/GenBank/DDBJ databases">
        <title>FDA dAtabase for Regulatory Grade micrObial Sequences (FDA-ARGOS): Supporting development and validation of Infectious Disease Dx tests.</title>
        <authorList>
            <person name="Hoffmann M."/>
            <person name="Allard M."/>
            <person name="Evans P."/>
            <person name="Brown E."/>
            <person name="Tallon L.J."/>
            <person name="Sadzewicz L."/>
            <person name="Sengamalay N."/>
            <person name="Ott S."/>
            <person name="Godinez A."/>
            <person name="Nagaraj S."/>
            <person name="Vavikolanu K."/>
            <person name="Aluvathingal J."/>
            <person name="Nadendla S."/>
            <person name="Hobson J."/>
            <person name="Sichtig H."/>
        </authorList>
    </citation>
    <scope>NUCLEOTIDE SEQUENCE [LARGE SCALE GENOMIC DNA]</scope>
    <source>
        <strain evidence="2">LMG 3418</strain>
    </source>
</reference>
<proteinExistence type="predicted"/>
<protein>
    <submittedName>
        <fullName evidence="1">Uncharacterized protein</fullName>
    </submittedName>
</protein>
<gene>
    <name evidence="1" type="ORF">AL468_17610</name>
</gene>
<evidence type="ECO:0000313" key="1">
    <source>
        <dbReference type="EMBL" id="AVH28996.1"/>
    </source>
</evidence>
<evidence type="ECO:0000313" key="2">
    <source>
        <dbReference type="Proteomes" id="UP000237665"/>
    </source>
</evidence>
<organism evidence="1 2">
    <name type="scientific">Vibrio diabolicus</name>
    <dbReference type="NCBI Taxonomy" id="50719"/>
    <lineage>
        <taxon>Bacteria</taxon>
        <taxon>Pseudomonadati</taxon>
        <taxon>Pseudomonadota</taxon>
        <taxon>Gammaproteobacteria</taxon>
        <taxon>Vibrionales</taxon>
        <taxon>Vibrionaceae</taxon>
        <taxon>Vibrio</taxon>
        <taxon>Vibrio diabolicus subgroup</taxon>
    </lineage>
</organism>
<sequence>MSRVGWYDIRNVRYFDPLPNSQGLMDLPSTTPFICDSCHLNIVCVVSIKIALHIDYEKSFHVNQVNVTNITIFTSSDEWAIKSVMNGF</sequence>
<keyword evidence="2" id="KW-1185">Reference proteome</keyword>
<accession>A0ABN5HPI1</accession>
<dbReference type="Proteomes" id="UP000237665">
    <property type="component" value="Chromosome 2"/>
</dbReference>